<keyword evidence="1" id="KW-0805">Transcription regulation</keyword>
<dbReference type="Pfam" id="PF00356">
    <property type="entry name" value="LacI"/>
    <property type="match status" value="1"/>
</dbReference>
<feature type="domain" description="HTH lacI-type" evidence="4">
    <location>
        <begin position="5"/>
        <end position="59"/>
    </location>
</feature>
<evidence type="ECO:0000313" key="6">
    <source>
        <dbReference type="Proteomes" id="UP001232445"/>
    </source>
</evidence>
<evidence type="ECO:0000259" key="4">
    <source>
        <dbReference type="PROSITE" id="PS50932"/>
    </source>
</evidence>
<gene>
    <name evidence="5" type="ORF">J2S00_001453</name>
</gene>
<dbReference type="SMART" id="SM00354">
    <property type="entry name" value="HTH_LACI"/>
    <property type="match status" value="1"/>
</dbReference>
<dbReference type="Gene3D" id="1.10.260.40">
    <property type="entry name" value="lambda repressor-like DNA-binding domains"/>
    <property type="match status" value="1"/>
</dbReference>
<reference evidence="5 6" key="1">
    <citation type="submission" date="2023-07" db="EMBL/GenBank/DDBJ databases">
        <title>Genomic Encyclopedia of Type Strains, Phase IV (KMG-IV): sequencing the most valuable type-strain genomes for metagenomic binning, comparative biology and taxonomic classification.</title>
        <authorList>
            <person name="Goeker M."/>
        </authorList>
    </citation>
    <scope>NUCLEOTIDE SEQUENCE [LARGE SCALE GENOMIC DNA]</scope>
    <source>
        <strain evidence="5 6">DSM 17740</strain>
    </source>
</reference>
<accession>A0ABU0CRA0</accession>
<dbReference type="PROSITE" id="PS00356">
    <property type="entry name" value="HTH_LACI_1"/>
    <property type="match status" value="1"/>
</dbReference>
<dbReference type="InterPro" id="IPR010982">
    <property type="entry name" value="Lambda_DNA-bd_dom_sf"/>
</dbReference>
<dbReference type="PROSITE" id="PS50932">
    <property type="entry name" value="HTH_LACI_2"/>
    <property type="match status" value="1"/>
</dbReference>
<dbReference type="Gene3D" id="3.40.50.2300">
    <property type="match status" value="2"/>
</dbReference>
<organism evidence="5 6">
    <name type="scientific">Caldalkalibacillus uzonensis</name>
    <dbReference type="NCBI Taxonomy" id="353224"/>
    <lineage>
        <taxon>Bacteria</taxon>
        <taxon>Bacillati</taxon>
        <taxon>Bacillota</taxon>
        <taxon>Bacilli</taxon>
        <taxon>Bacillales</taxon>
        <taxon>Bacillaceae</taxon>
        <taxon>Caldalkalibacillus</taxon>
    </lineage>
</organism>
<sequence>MIEMTTIKDVAKLAGVSVSTASYALNGKGNVKPETKMKVLEAAKQLNYQKNGLAMDLKKSKTKTIALILSDLSGPYYSELIKGVQEVTMANGYDLIACSSIGGKDSTAIKFLTEKRVDGVIILAHNISDEVIMASSRDGFPIIVLDRFLEDQHIISVLVNNTQGAYQATKYLIEQGHRDIAFISGPSNSVDSINRMKGYQQALEEYDIAYQSKWTFTGNFTREGGYHATKLLIMQGDLPTAVFYANDEMALGGYQAFEEMGIKIPDDISVMGFDDIQIAQYLNPPLTTVKQPKYEAGTLAAHLLFQAFDNQEINRRYDLSTDLVIRGSVAKPQNLI</sequence>
<dbReference type="CDD" id="cd06267">
    <property type="entry name" value="PBP1_LacI_sugar_binding-like"/>
    <property type="match status" value="1"/>
</dbReference>
<keyword evidence="3" id="KW-0804">Transcription</keyword>
<comment type="caution">
    <text evidence="5">The sequence shown here is derived from an EMBL/GenBank/DDBJ whole genome shotgun (WGS) entry which is preliminary data.</text>
</comment>
<dbReference type="InterPro" id="IPR000843">
    <property type="entry name" value="HTH_LacI"/>
</dbReference>
<evidence type="ECO:0000313" key="5">
    <source>
        <dbReference type="EMBL" id="MDQ0338667.1"/>
    </source>
</evidence>
<dbReference type="EMBL" id="JAUSUQ010000004">
    <property type="protein sequence ID" value="MDQ0338667.1"/>
    <property type="molecule type" value="Genomic_DNA"/>
</dbReference>
<protein>
    <submittedName>
        <fullName evidence="5">LacI family transcriptional regulator</fullName>
    </submittedName>
</protein>
<dbReference type="Proteomes" id="UP001232445">
    <property type="component" value="Unassembled WGS sequence"/>
</dbReference>
<dbReference type="InterPro" id="IPR028082">
    <property type="entry name" value="Peripla_BP_I"/>
</dbReference>
<dbReference type="InterPro" id="IPR046335">
    <property type="entry name" value="LacI/GalR-like_sensor"/>
</dbReference>
<keyword evidence="6" id="KW-1185">Reference proteome</keyword>
<dbReference type="CDD" id="cd01392">
    <property type="entry name" value="HTH_LacI"/>
    <property type="match status" value="1"/>
</dbReference>
<dbReference type="SUPFAM" id="SSF53822">
    <property type="entry name" value="Periplasmic binding protein-like I"/>
    <property type="match status" value="1"/>
</dbReference>
<proteinExistence type="predicted"/>
<dbReference type="PANTHER" id="PTHR30146:SF109">
    <property type="entry name" value="HTH-TYPE TRANSCRIPTIONAL REGULATOR GALS"/>
    <property type="match status" value="1"/>
</dbReference>
<evidence type="ECO:0000256" key="2">
    <source>
        <dbReference type="ARBA" id="ARBA00023125"/>
    </source>
</evidence>
<dbReference type="PANTHER" id="PTHR30146">
    <property type="entry name" value="LACI-RELATED TRANSCRIPTIONAL REPRESSOR"/>
    <property type="match status" value="1"/>
</dbReference>
<evidence type="ECO:0000256" key="3">
    <source>
        <dbReference type="ARBA" id="ARBA00023163"/>
    </source>
</evidence>
<dbReference type="Pfam" id="PF13377">
    <property type="entry name" value="Peripla_BP_3"/>
    <property type="match status" value="1"/>
</dbReference>
<evidence type="ECO:0000256" key="1">
    <source>
        <dbReference type="ARBA" id="ARBA00023015"/>
    </source>
</evidence>
<keyword evidence="2" id="KW-0238">DNA-binding</keyword>
<dbReference type="SUPFAM" id="SSF47413">
    <property type="entry name" value="lambda repressor-like DNA-binding domains"/>
    <property type="match status" value="1"/>
</dbReference>
<name>A0ABU0CRA0_9BACI</name>